<protein>
    <submittedName>
        <fullName evidence="8">Drosomycin-like</fullName>
    </submittedName>
</protein>
<dbReference type="InterPro" id="IPR003614">
    <property type="entry name" value="Knottins"/>
</dbReference>
<evidence type="ECO:0000313" key="8">
    <source>
        <dbReference type="RefSeq" id="XP_028141387.1"/>
    </source>
</evidence>
<dbReference type="RefSeq" id="XP_028141387.1">
    <property type="nucleotide sequence ID" value="XM_028285586.1"/>
</dbReference>
<gene>
    <name evidence="8" type="primary">LOC114335354</name>
</gene>
<dbReference type="Proteomes" id="UP001652700">
    <property type="component" value="Unplaced"/>
</dbReference>
<proteinExistence type="predicted"/>
<evidence type="ECO:0000313" key="7">
    <source>
        <dbReference type="Proteomes" id="UP001652700"/>
    </source>
</evidence>
<accession>A0A6P7G2Z6</accession>
<dbReference type="EnsemblMetazoa" id="XM_028285586.2">
    <property type="protein sequence ID" value="XP_028141387.1"/>
    <property type="gene ID" value="LOC114335354"/>
</dbReference>
<evidence type="ECO:0000256" key="2">
    <source>
        <dbReference type="ARBA" id="ARBA00022525"/>
    </source>
</evidence>
<evidence type="ECO:0000256" key="1">
    <source>
        <dbReference type="ARBA" id="ARBA00004613"/>
    </source>
</evidence>
<dbReference type="OrthoDB" id="7800919at2759"/>
<keyword evidence="4" id="KW-0732">Signal</keyword>
<dbReference type="KEGG" id="dvv:114335354"/>
<reference evidence="6" key="2">
    <citation type="submission" date="2025-05" db="UniProtKB">
        <authorList>
            <consortium name="EnsemblMetazoa"/>
        </authorList>
    </citation>
    <scope>IDENTIFICATION</scope>
</reference>
<name>A0A6P7G2Z6_DIAVI</name>
<dbReference type="AlphaFoldDB" id="A0A6P7G2Z6"/>
<dbReference type="InParanoid" id="A0A6P7G2Z6"/>
<dbReference type="GeneID" id="114335354"/>
<keyword evidence="7" id="KW-1185">Reference proteome</keyword>
<dbReference type="SMART" id="SM00505">
    <property type="entry name" value="Knot1"/>
    <property type="match status" value="1"/>
</dbReference>
<evidence type="ECO:0000256" key="4">
    <source>
        <dbReference type="SAM" id="SignalP"/>
    </source>
</evidence>
<dbReference type="Pfam" id="PF00304">
    <property type="entry name" value="Gamma-thionin"/>
    <property type="match status" value="1"/>
</dbReference>
<organism evidence="8">
    <name type="scientific">Diabrotica virgifera virgifera</name>
    <name type="common">western corn rootworm</name>
    <dbReference type="NCBI Taxonomy" id="50390"/>
    <lineage>
        <taxon>Eukaryota</taxon>
        <taxon>Metazoa</taxon>
        <taxon>Ecdysozoa</taxon>
        <taxon>Arthropoda</taxon>
        <taxon>Hexapoda</taxon>
        <taxon>Insecta</taxon>
        <taxon>Pterygota</taxon>
        <taxon>Neoptera</taxon>
        <taxon>Endopterygota</taxon>
        <taxon>Coleoptera</taxon>
        <taxon>Polyphaga</taxon>
        <taxon>Cucujiformia</taxon>
        <taxon>Chrysomeloidea</taxon>
        <taxon>Chrysomelidae</taxon>
        <taxon>Galerucinae</taxon>
        <taxon>Diabroticina</taxon>
        <taxon>Diabroticites</taxon>
        <taxon>Diabrotica</taxon>
    </lineage>
</organism>
<feature type="signal peptide" evidence="4">
    <location>
        <begin position="1"/>
        <end position="22"/>
    </location>
</feature>
<dbReference type="GO" id="GO:0051707">
    <property type="term" value="P:response to other organism"/>
    <property type="evidence" value="ECO:0007669"/>
    <property type="project" value="UniProtKB-ARBA"/>
</dbReference>
<keyword evidence="3" id="KW-1015">Disulfide bond</keyword>
<evidence type="ECO:0000313" key="6">
    <source>
        <dbReference type="EnsemblMetazoa" id="XP_028141387.1"/>
    </source>
</evidence>
<feature type="domain" description="Knottins-like" evidence="5">
    <location>
        <begin position="23"/>
        <end position="66"/>
    </location>
</feature>
<dbReference type="GO" id="GO:0006952">
    <property type="term" value="P:defense response"/>
    <property type="evidence" value="ECO:0007669"/>
    <property type="project" value="InterPro"/>
</dbReference>
<dbReference type="SUPFAM" id="SSF57095">
    <property type="entry name" value="Scorpion toxin-like"/>
    <property type="match status" value="1"/>
</dbReference>
<dbReference type="Gene3D" id="3.30.30.10">
    <property type="entry name" value="Knottin, scorpion toxin-like"/>
    <property type="match status" value="1"/>
</dbReference>
<evidence type="ECO:0000259" key="5">
    <source>
        <dbReference type="SMART" id="SM00505"/>
    </source>
</evidence>
<dbReference type="GO" id="GO:0005576">
    <property type="term" value="C:extracellular region"/>
    <property type="evidence" value="ECO:0007669"/>
    <property type="project" value="UniProtKB-SubCell"/>
</dbReference>
<reference evidence="8" key="1">
    <citation type="submission" date="2025-04" db="UniProtKB">
        <authorList>
            <consortium name="RefSeq"/>
        </authorList>
    </citation>
    <scope>IDENTIFICATION</scope>
    <source>
        <tissue evidence="8">Whole insect</tissue>
    </source>
</reference>
<sequence length="69" mass="7529">MKGYFIFAVLLIVTIGTDLVFGDCPSARFKGPCFAWSAETCRRVCKESGGVSGHCSFWTFMCWCEGGGC</sequence>
<evidence type="ECO:0000256" key="3">
    <source>
        <dbReference type="ARBA" id="ARBA00023157"/>
    </source>
</evidence>
<comment type="subcellular location">
    <subcellularLocation>
        <location evidence="1">Secreted</location>
    </subcellularLocation>
</comment>
<keyword evidence="2" id="KW-0964">Secreted</keyword>
<feature type="chain" id="PRO_5028213348" evidence="4">
    <location>
        <begin position="23"/>
        <end position="69"/>
    </location>
</feature>
<dbReference type="InterPro" id="IPR036574">
    <property type="entry name" value="Scorpion_toxin-like_sf"/>
</dbReference>